<gene>
    <name evidence="1" type="ORF">HRbin17_01500</name>
</gene>
<protein>
    <submittedName>
        <fullName evidence="1">Uncharacterized protein</fullName>
    </submittedName>
</protein>
<accession>A0A2H5XCR6</accession>
<organism evidence="1 2">
    <name type="scientific">Candidatus Fervidibacter japonicus</name>
    <dbReference type="NCBI Taxonomy" id="2035412"/>
    <lineage>
        <taxon>Bacteria</taxon>
        <taxon>Candidatus Fervidibacterota</taxon>
        <taxon>Candidatus Fervidibacter</taxon>
    </lineage>
</organism>
<proteinExistence type="predicted"/>
<evidence type="ECO:0000313" key="1">
    <source>
        <dbReference type="EMBL" id="GBC98979.1"/>
    </source>
</evidence>
<dbReference type="Proteomes" id="UP000236173">
    <property type="component" value="Unassembled WGS sequence"/>
</dbReference>
<comment type="caution">
    <text evidence="1">The sequence shown here is derived from an EMBL/GenBank/DDBJ whole genome shotgun (WGS) entry which is preliminary data.</text>
</comment>
<reference evidence="2" key="1">
    <citation type="submission" date="2017-09" db="EMBL/GenBank/DDBJ databases">
        <title>Metaegenomics of thermophilic ammonia-oxidizing enrichment culture.</title>
        <authorList>
            <person name="Kato S."/>
            <person name="Suzuki K."/>
        </authorList>
    </citation>
    <scope>NUCLEOTIDE SEQUENCE [LARGE SCALE GENOMIC DNA]</scope>
</reference>
<sequence>MTPQVQILVHLDPEDNAASLAVKLQDLIRKVRQGGAKAYGFVIWTDPNAKDKIAKLAEDKKIEDIALCYLPDKQRDNYLRLLKIEPSEKLRNVIFVYRNKRLTHKFVNLDAKDFAKVEEAMKAVISAQ</sequence>
<evidence type="ECO:0000313" key="2">
    <source>
        <dbReference type="Proteomes" id="UP000236173"/>
    </source>
</evidence>
<name>A0A2H5XCR6_9BACT</name>
<dbReference type="AlphaFoldDB" id="A0A2H5XCR6"/>
<dbReference type="EMBL" id="BEHT01000018">
    <property type="protein sequence ID" value="GBC98979.1"/>
    <property type="molecule type" value="Genomic_DNA"/>
</dbReference>